<evidence type="ECO:0000259" key="2">
    <source>
        <dbReference type="SMART" id="SM00198"/>
    </source>
</evidence>
<reference evidence="3 4" key="1">
    <citation type="submission" date="2018-11" db="EMBL/GenBank/DDBJ databases">
        <authorList>
            <consortium name="Pathogen Informatics"/>
        </authorList>
    </citation>
    <scope>NUCLEOTIDE SEQUENCE [LARGE SCALE GENOMIC DNA]</scope>
</reference>
<proteinExistence type="predicted"/>
<feature type="signal peptide" evidence="1">
    <location>
        <begin position="1"/>
        <end position="20"/>
    </location>
</feature>
<dbReference type="AlphaFoldDB" id="A0A3P6P4S2"/>
<dbReference type="SMART" id="SM00198">
    <property type="entry name" value="SCP"/>
    <property type="match status" value="1"/>
</dbReference>
<dbReference type="OrthoDB" id="674273at2759"/>
<dbReference type="CDD" id="cd05380">
    <property type="entry name" value="CAP_euk"/>
    <property type="match status" value="1"/>
</dbReference>
<evidence type="ECO:0000256" key="1">
    <source>
        <dbReference type="SAM" id="SignalP"/>
    </source>
</evidence>
<keyword evidence="1" id="KW-0732">Signal</keyword>
<feature type="domain" description="SCP" evidence="2">
    <location>
        <begin position="24"/>
        <end position="137"/>
    </location>
</feature>
<dbReference type="Gene3D" id="3.40.33.10">
    <property type="entry name" value="CAP"/>
    <property type="match status" value="1"/>
</dbReference>
<protein>
    <recommendedName>
        <fullName evidence="2">SCP domain-containing protein</fullName>
    </recommendedName>
</protein>
<gene>
    <name evidence="3" type="ORF">DILT_LOCUS318</name>
</gene>
<feature type="chain" id="PRO_5018231392" description="SCP domain-containing protein" evidence="1">
    <location>
        <begin position="21"/>
        <end position="138"/>
    </location>
</feature>
<dbReference type="PANTHER" id="PTHR10334">
    <property type="entry name" value="CYSTEINE-RICH SECRETORY PROTEIN-RELATED"/>
    <property type="match status" value="1"/>
</dbReference>
<dbReference type="InterPro" id="IPR014044">
    <property type="entry name" value="CAP_dom"/>
</dbReference>
<dbReference type="Pfam" id="PF00188">
    <property type="entry name" value="CAP"/>
    <property type="match status" value="1"/>
</dbReference>
<accession>A0A3P6P4S2</accession>
<dbReference type="InterPro" id="IPR035940">
    <property type="entry name" value="CAP_sf"/>
</dbReference>
<name>A0A3P6P4S2_DIBLA</name>
<evidence type="ECO:0000313" key="3">
    <source>
        <dbReference type="EMBL" id="VDK31349.1"/>
    </source>
</evidence>
<evidence type="ECO:0000313" key="4">
    <source>
        <dbReference type="Proteomes" id="UP000281553"/>
    </source>
</evidence>
<dbReference type="EMBL" id="UYRU01001232">
    <property type="protein sequence ID" value="VDK31349.1"/>
    <property type="molecule type" value="Genomic_DNA"/>
</dbReference>
<dbReference type="SMR" id="A0A3P6P4S2"/>
<sequence length="138" mass="16381">MDRIWLLAALFLLNTVSVELLTQDQRDLILNYHNEKRHSVRPPASNMKDMVYDENLEYLAQKWVDRCINEHPPEDDVEYKKSGQNIGVATEANQTKSITKVLDIWYKEIENYNYDENMCFGVCQHYTQVNVSRSFLYR</sequence>
<dbReference type="InterPro" id="IPR001283">
    <property type="entry name" value="CRISP-related"/>
</dbReference>
<dbReference type="SUPFAM" id="SSF55797">
    <property type="entry name" value="PR-1-like"/>
    <property type="match status" value="1"/>
</dbReference>
<keyword evidence="4" id="KW-1185">Reference proteome</keyword>
<dbReference type="Proteomes" id="UP000281553">
    <property type="component" value="Unassembled WGS sequence"/>
</dbReference>
<organism evidence="3 4">
    <name type="scientific">Dibothriocephalus latus</name>
    <name type="common">Fish tapeworm</name>
    <name type="synonym">Diphyllobothrium latum</name>
    <dbReference type="NCBI Taxonomy" id="60516"/>
    <lineage>
        <taxon>Eukaryota</taxon>
        <taxon>Metazoa</taxon>
        <taxon>Spiralia</taxon>
        <taxon>Lophotrochozoa</taxon>
        <taxon>Platyhelminthes</taxon>
        <taxon>Cestoda</taxon>
        <taxon>Eucestoda</taxon>
        <taxon>Diphyllobothriidea</taxon>
        <taxon>Diphyllobothriidae</taxon>
        <taxon>Dibothriocephalus</taxon>
    </lineage>
</organism>